<keyword evidence="5 7" id="KW-0472">Membrane</keyword>
<gene>
    <name evidence="8" type="ORF">IV203_034136</name>
</gene>
<dbReference type="InterPro" id="IPR021013">
    <property type="entry name" value="ATPase_Vma12"/>
</dbReference>
<organism evidence="8 9">
    <name type="scientific">Nitzschia inconspicua</name>
    <dbReference type="NCBI Taxonomy" id="303405"/>
    <lineage>
        <taxon>Eukaryota</taxon>
        <taxon>Sar</taxon>
        <taxon>Stramenopiles</taxon>
        <taxon>Ochrophyta</taxon>
        <taxon>Bacillariophyta</taxon>
        <taxon>Bacillariophyceae</taxon>
        <taxon>Bacillariophycidae</taxon>
        <taxon>Bacillariales</taxon>
        <taxon>Bacillariaceae</taxon>
        <taxon>Nitzschia</taxon>
    </lineage>
</organism>
<feature type="transmembrane region" description="Helical" evidence="7">
    <location>
        <begin position="182"/>
        <end position="208"/>
    </location>
</feature>
<feature type="region of interest" description="Disordered" evidence="6">
    <location>
        <begin position="42"/>
        <end position="62"/>
    </location>
</feature>
<protein>
    <submittedName>
        <fullName evidence="8">Endoplasmic reticulum-based factor for assembly of V-ATPase</fullName>
    </submittedName>
</protein>
<evidence type="ECO:0000256" key="5">
    <source>
        <dbReference type="ARBA" id="ARBA00023136"/>
    </source>
</evidence>
<dbReference type="Pfam" id="PF11712">
    <property type="entry name" value="Vma12"/>
    <property type="match status" value="1"/>
</dbReference>
<evidence type="ECO:0000256" key="1">
    <source>
        <dbReference type="ARBA" id="ARBA00004477"/>
    </source>
</evidence>
<evidence type="ECO:0000256" key="2">
    <source>
        <dbReference type="ARBA" id="ARBA00022692"/>
    </source>
</evidence>
<keyword evidence="4 7" id="KW-1133">Transmembrane helix</keyword>
<accession>A0A9K3M3S6</accession>
<dbReference type="Proteomes" id="UP000693970">
    <property type="component" value="Unassembled WGS sequence"/>
</dbReference>
<feature type="region of interest" description="Disordered" evidence="6">
    <location>
        <begin position="256"/>
        <end position="312"/>
    </location>
</feature>
<keyword evidence="3" id="KW-0256">Endoplasmic reticulum</keyword>
<keyword evidence="9" id="KW-1185">Reference proteome</keyword>
<dbReference type="PANTHER" id="PTHR31394:SF1">
    <property type="entry name" value="TRANSMEMBRANE PROTEIN 199"/>
    <property type="match status" value="1"/>
</dbReference>
<comment type="subcellular location">
    <subcellularLocation>
        <location evidence="1">Endoplasmic reticulum membrane</location>
        <topology evidence="1">Multi-pass membrane protein</topology>
    </subcellularLocation>
</comment>
<comment type="caution">
    <text evidence="8">The sequence shown here is derived from an EMBL/GenBank/DDBJ whole genome shotgun (WGS) entry which is preliminary data.</text>
</comment>
<evidence type="ECO:0000256" key="7">
    <source>
        <dbReference type="SAM" id="Phobius"/>
    </source>
</evidence>
<feature type="compositionally biased region" description="Polar residues" evidence="6">
    <location>
        <begin position="276"/>
        <end position="290"/>
    </location>
</feature>
<evidence type="ECO:0000313" key="9">
    <source>
        <dbReference type="Proteomes" id="UP000693970"/>
    </source>
</evidence>
<evidence type="ECO:0000256" key="4">
    <source>
        <dbReference type="ARBA" id="ARBA00022989"/>
    </source>
</evidence>
<dbReference type="GO" id="GO:0070072">
    <property type="term" value="P:vacuolar proton-transporting V-type ATPase complex assembly"/>
    <property type="evidence" value="ECO:0007669"/>
    <property type="project" value="InterPro"/>
</dbReference>
<proteinExistence type="predicted"/>
<dbReference type="OrthoDB" id="46961at2759"/>
<reference evidence="8" key="1">
    <citation type="journal article" date="2021" name="Sci. Rep.">
        <title>Diploid genomic architecture of Nitzschia inconspicua, an elite biomass production diatom.</title>
        <authorList>
            <person name="Oliver A."/>
            <person name="Podell S."/>
            <person name="Pinowska A."/>
            <person name="Traller J.C."/>
            <person name="Smith S.R."/>
            <person name="McClure R."/>
            <person name="Beliaev A."/>
            <person name="Bohutskyi P."/>
            <person name="Hill E.A."/>
            <person name="Rabines A."/>
            <person name="Zheng H."/>
            <person name="Allen L.Z."/>
            <person name="Kuo A."/>
            <person name="Grigoriev I.V."/>
            <person name="Allen A.E."/>
            <person name="Hazlebeck D."/>
            <person name="Allen E.E."/>
        </authorList>
    </citation>
    <scope>NUCLEOTIDE SEQUENCE</scope>
    <source>
        <strain evidence="8">Hildebrandi</strain>
    </source>
</reference>
<feature type="compositionally biased region" description="Low complexity" evidence="6">
    <location>
        <begin position="291"/>
        <end position="303"/>
    </location>
</feature>
<dbReference type="GO" id="GO:0005789">
    <property type="term" value="C:endoplasmic reticulum membrane"/>
    <property type="evidence" value="ECO:0007669"/>
    <property type="project" value="UniProtKB-SubCell"/>
</dbReference>
<reference evidence="8" key="2">
    <citation type="submission" date="2021-04" db="EMBL/GenBank/DDBJ databases">
        <authorList>
            <person name="Podell S."/>
        </authorList>
    </citation>
    <scope>NUCLEOTIDE SEQUENCE</scope>
    <source>
        <strain evidence="8">Hildebrandi</strain>
    </source>
</reference>
<evidence type="ECO:0000256" key="3">
    <source>
        <dbReference type="ARBA" id="ARBA00022824"/>
    </source>
</evidence>
<dbReference type="EMBL" id="JAGRRH010000002">
    <property type="protein sequence ID" value="KAG7373412.1"/>
    <property type="molecule type" value="Genomic_DNA"/>
</dbReference>
<feature type="transmembrane region" description="Helical" evidence="7">
    <location>
        <begin position="228"/>
        <end position="249"/>
    </location>
</feature>
<keyword evidence="2 7" id="KW-0812">Transmembrane</keyword>
<evidence type="ECO:0000256" key="6">
    <source>
        <dbReference type="SAM" id="MobiDB-lite"/>
    </source>
</evidence>
<sequence>MTSSSASNSFSAKSLEGIQINDSLFQHWMDAFATASNHIIESTASSQSSSTTTTSASSSSTTLTKAMTDLHTMGSPSQGKEKPSHMSLSTLQAIQTIYQEQSNNDRLVSLEEALKTSSLVFSTPKPPSSQSKIDPKFQRRMDRLRLQVEETKYHKLTNNLQDHHQDDDITAKSMTFAASVGLNMIVAPLSFGCFMYFFAGGIFDYFFTGDEFDNNVNNKKPGGTDIKRVIVGVVSGVLMMIIEMLLFVIRTHEMEEHTRRKKKRKGGKVEPFGVYTKNTPAVYSDGTGNKSSRPTPTTGSRPTNDLLQKKQK</sequence>
<evidence type="ECO:0000313" key="8">
    <source>
        <dbReference type="EMBL" id="KAG7373412.1"/>
    </source>
</evidence>
<name>A0A9K3M3S6_9STRA</name>
<dbReference type="PANTHER" id="PTHR31394">
    <property type="entry name" value="TRANSMEMBRANE PROTEIN 199"/>
    <property type="match status" value="1"/>
</dbReference>
<dbReference type="AlphaFoldDB" id="A0A9K3M3S6"/>